<evidence type="ECO:0000313" key="2">
    <source>
        <dbReference type="Proteomes" id="UP000176803"/>
    </source>
</evidence>
<dbReference type="EMBL" id="MGAC01000006">
    <property type="protein sequence ID" value="OGK38634.1"/>
    <property type="molecule type" value="Genomic_DNA"/>
</dbReference>
<dbReference type="AlphaFoldDB" id="A0A1F7I5J0"/>
<accession>A0A1F7I5J0</accession>
<organism evidence="1 2">
    <name type="scientific">Candidatus Roizmanbacteria bacterium RIFCSPHIGHO2_12_FULL_41_11</name>
    <dbReference type="NCBI Taxonomy" id="1802052"/>
    <lineage>
        <taxon>Bacteria</taxon>
        <taxon>Candidatus Roizmaniibacteriota</taxon>
    </lineage>
</organism>
<protein>
    <submittedName>
        <fullName evidence="1">Uncharacterized protein</fullName>
    </submittedName>
</protein>
<proteinExistence type="predicted"/>
<dbReference type="Proteomes" id="UP000176803">
    <property type="component" value="Unassembled WGS sequence"/>
</dbReference>
<gene>
    <name evidence="1" type="ORF">A3F03_03840</name>
</gene>
<evidence type="ECO:0000313" key="1">
    <source>
        <dbReference type="EMBL" id="OGK38634.1"/>
    </source>
</evidence>
<sequence length="216" mass="24449">MKKLLFVFLSVCALIFIGEIGFYIYSRYNPKKNTNTSKSRSLSSSYINEQAIPPDSLKSAFTFFNDKKDRVVVKGEVITVPWVTGSQAFMEVRVSSVDKSKTLPLKIFIGDASWLYGYSVSDNQWESGSLAKLQSYIKKGGRVELEVRLVMTQDEIDKILKSGNCDSVCKGQLEITQAWVVKNRQIIEQIFKNSDSNNTLSENYVLGPIYQVKIIQ</sequence>
<name>A0A1F7I5J0_9BACT</name>
<comment type="caution">
    <text evidence="1">The sequence shown here is derived from an EMBL/GenBank/DDBJ whole genome shotgun (WGS) entry which is preliminary data.</text>
</comment>
<reference evidence="1 2" key="1">
    <citation type="journal article" date="2016" name="Nat. Commun.">
        <title>Thousands of microbial genomes shed light on interconnected biogeochemical processes in an aquifer system.</title>
        <authorList>
            <person name="Anantharaman K."/>
            <person name="Brown C.T."/>
            <person name="Hug L.A."/>
            <person name="Sharon I."/>
            <person name="Castelle C.J."/>
            <person name="Probst A.J."/>
            <person name="Thomas B.C."/>
            <person name="Singh A."/>
            <person name="Wilkins M.J."/>
            <person name="Karaoz U."/>
            <person name="Brodie E.L."/>
            <person name="Williams K.H."/>
            <person name="Hubbard S.S."/>
            <person name="Banfield J.F."/>
        </authorList>
    </citation>
    <scope>NUCLEOTIDE SEQUENCE [LARGE SCALE GENOMIC DNA]</scope>
</reference>